<feature type="domain" description="Ketoreductase" evidence="3">
    <location>
        <begin position="9"/>
        <end position="188"/>
    </location>
</feature>
<reference evidence="4 5" key="1">
    <citation type="submission" date="2023-07" db="EMBL/GenBank/DDBJ databases">
        <title>Sorghum-associated microbial communities from plants grown in Nebraska, USA.</title>
        <authorList>
            <person name="Schachtman D."/>
        </authorList>
    </citation>
    <scope>NUCLEOTIDE SEQUENCE [LARGE SCALE GENOMIC DNA]</scope>
    <source>
        <strain evidence="4 5">CC60</strain>
    </source>
</reference>
<dbReference type="Gene3D" id="3.40.50.720">
    <property type="entry name" value="NAD(P)-binding Rossmann-like Domain"/>
    <property type="match status" value="1"/>
</dbReference>
<gene>
    <name evidence="4" type="ORF">J2T07_000067</name>
</gene>
<dbReference type="InterPro" id="IPR002347">
    <property type="entry name" value="SDR_fam"/>
</dbReference>
<accession>A0ABT9SSD9</accession>
<evidence type="ECO:0000313" key="4">
    <source>
        <dbReference type="EMBL" id="MDQ0007908.1"/>
    </source>
</evidence>
<dbReference type="PRINTS" id="PR00080">
    <property type="entry name" value="SDRFAMILY"/>
</dbReference>
<protein>
    <submittedName>
        <fullName evidence="4">3-oxoacyl-[acyl-carrier protein] reductase</fullName>
        <ecNumber evidence="4">1.1.1.100</ecNumber>
    </submittedName>
</protein>
<dbReference type="EC" id="1.1.1.100" evidence="4"/>
<dbReference type="RefSeq" id="WP_306846426.1">
    <property type="nucleotide sequence ID" value="NZ_JAUSSK010000001.1"/>
</dbReference>
<comment type="similarity">
    <text evidence="1">Belongs to the short-chain dehydrogenases/reductases (SDR) family.</text>
</comment>
<dbReference type="Pfam" id="PF13561">
    <property type="entry name" value="adh_short_C2"/>
    <property type="match status" value="1"/>
</dbReference>
<keyword evidence="5" id="KW-1185">Reference proteome</keyword>
<evidence type="ECO:0000256" key="2">
    <source>
        <dbReference type="ARBA" id="ARBA00023002"/>
    </source>
</evidence>
<evidence type="ECO:0000256" key="1">
    <source>
        <dbReference type="ARBA" id="ARBA00006484"/>
    </source>
</evidence>
<dbReference type="SMART" id="SM00822">
    <property type="entry name" value="PKS_KR"/>
    <property type="match status" value="1"/>
</dbReference>
<keyword evidence="2 4" id="KW-0560">Oxidoreductase</keyword>
<dbReference type="Proteomes" id="UP001237737">
    <property type="component" value="Unassembled WGS sequence"/>
</dbReference>
<dbReference type="EMBL" id="JAUSSK010000001">
    <property type="protein sequence ID" value="MDQ0007908.1"/>
    <property type="molecule type" value="Genomic_DNA"/>
</dbReference>
<sequence length="245" mass="24722">MTIQVLEGRSAFVTGGSRGIGAGIVRSLAAAGAHVTFTYARSPDAAQALVDEVRATGGKAEAVRADSADEASLVGAIDDAAKATGGLDILVNNAGVLVYATLDDTSLADFDRLFAINVRSVFIATKAAAAHLRNGGSIVNVGSVSADRAGLPGASIYGASKGAIQAMTRGLARDLGPRGITVNNVQPGPIATDMSAGHEDMLIPMLPVGRLGKPMEVGALVAYLAGPQARYINGASFTIDGGFLS</sequence>
<dbReference type="InterPro" id="IPR020904">
    <property type="entry name" value="Sc_DH/Rdtase_CS"/>
</dbReference>
<dbReference type="PANTHER" id="PTHR43639:SF1">
    <property type="entry name" value="SHORT-CHAIN DEHYDROGENASE_REDUCTASE FAMILY PROTEIN"/>
    <property type="match status" value="1"/>
</dbReference>
<dbReference type="GO" id="GO:0004316">
    <property type="term" value="F:3-oxoacyl-[acyl-carrier-protein] reductase (NADPH) activity"/>
    <property type="evidence" value="ECO:0007669"/>
    <property type="project" value="UniProtKB-EC"/>
</dbReference>
<evidence type="ECO:0000259" key="3">
    <source>
        <dbReference type="SMART" id="SM00822"/>
    </source>
</evidence>
<dbReference type="SUPFAM" id="SSF51735">
    <property type="entry name" value="NAD(P)-binding Rossmann-fold domains"/>
    <property type="match status" value="1"/>
</dbReference>
<organism evidence="4 5">
    <name type="scientific">Luteibacter jiangsuensis</name>
    <dbReference type="NCBI Taxonomy" id="637577"/>
    <lineage>
        <taxon>Bacteria</taxon>
        <taxon>Pseudomonadati</taxon>
        <taxon>Pseudomonadota</taxon>
        <taxon>Gammaproteobacteria</taxon>
        <taxon>Lysobacterales</taxon>
        <taxon>Rhodanobacteraceae</taxon>
        <taxon>Luteibacter</taxon>
    </lineage>
</organism>
<proteinExistence type="inferred from homology"/>
<dbReference type="PRINTS" id="PR00081">
    <property type="entry name" value="GDHRDH"/>
</dbReference>
<comment type="caution">
    <text evidence="4">The sequence shown here is derived from an EMBL/GenBank/DDBJ whole genome shotgun (WGS) entry which is preliminary data.</text>
</comment>
<dbReference type="PANTHER" id="PTHR43639">
    <property type="entry name" value="OXIDOREDUCTASE, SHORT-CHAIN DEHYDROGENASE/REDUCTASE FAMILY (AFU_ORTHOLOGUE AFUA_5G02870)"/>
    <property type="match status" value="1"/>
</dbReference>
<dbReference type="InterPro" id="IPR057326">
    <property type="entry name" value="KR_dom"/>
</dbReference>
<name>A0ABT9SSD9_9GAMM</name>
<evidence type="ECO:0000313" key="5">
    <source>
        <dbReference type="Proteomes" id="UP001237737"/>
    </source>
</evidence>
<dbReference type="PROSITE" id="PS00061">
    <property type="entry name" value="ADH_SHORT"/>
    <property type="match status" value="1"/>
</dbReference>
<dbReference type="InterPro" id="IPR036291">
    <property type="entry name" value="NAD(P)-bd_dom_sf"/>
</dbReference>